<dbReference type="InterPro" id="IPR000994">
    <property type="entry name" value="Pept_M24"/>
</dbReference>
<dbReference type="Gene3D" id="3.40.350.10">
    <property type="entry name" value="Creatinase/prolidase N-terminal domain"/>
    <property type="match status" value="1"/>
</dbReference>
<dbReference type="EMBL" id="WUUS01000007">
    <property type="protein sequence ID" value="MXR42050.1"/>
    <property type="molecule type" value="Genomic_DNA"/>
</dbReference>
<comment type="caution">
    <text evidence="6">The sequence shown here is derived from an EMBL/GenBank/DDBJ whole genome shotgun (WGS) entry which is preliminary data.</text>
</comment>
<dbReference type="GO" id="GO:0046872">
    <property type="term" value="F:metal ion binding"/>
    <property type="evidence" value="ECO:0007669"/>
    <property type="project" value="UniProtKB-KW"/>
</dbReference>
<evidence type="ECO:0000259" key="5">
    <source>
        <dbReference type="Pfam" id="PF01321"/>
    </source>
</evidence>
<evidence type="ECO:0000256" key="1">
    <source>
        <dbReference type="ARBA" id="ARBA00022723"/>
    </source>
</evidence>
<dbReference type="Pfam" id="PF00557">
    <property type="entry name" value="Peptidase_M24"/>
    <property type="match status" value="1"/>
</dbReference>
<dbReference type="PANTHER" id="PTHR46112:SF3">
    <property type="entry name" value="AMINOPEPTIDASE YPDF"/>
    <property type="match status" value="1"/>
</dbReference>
<dbReference type="SUPFAM" id="SSF55920">
    <property type="entry name" value="Creatinase/aminopeptidase"/>
    <property type="match status" value="1"/>
</dbReference>
<feature type="domain" description="Peptidase M24" evidence="4">
    <location>
        <begin position="182"/>
        <end position="388"/>
    </location>
</feature>
<dbReference type="PRINTS" id="PR00599">
    <property type="entry name" value="MAPEPTIDASE"/>
</dbReference>
<proteinExistence type="predicted"/>
<dbReference type="Proteomes" id="UP000437065">
    <property type="component" value="Unassembled WGS sequence"/>
</dbReference>
<organism evidence="6 7">
    <name type="scientific">Halobaculum saliterrae</name>
    <dbReference type="NCBI Taxonomy" id="2073113"/>
    <lineage>
        <taxon>Archaea</taxon>
        <taxon>Methanobacteriati</taxon>
        <taxon>Methanobacteriota</taxon>
        <taxon>Stenosarchaea group</taxon>
        <taxon>Halobacteria</taxon>
        <taxon>Halobacteriales</taxon>
        <taxon>Haloferacaceae</taxon>
        <taxon>Halobaculum</taxon>
    </lineage>
</organism>
<sequence length="404" mass="43570">MNDTDAPHARRIDAVRDRLRDSECDPRDGEATRERAADAVVLFPSTNLRYLTGHSEHPSERHFLLFVTAGHDPVFLVPELSGEQVRTGTPVDDVRTWADDDDPTAALSAVADDLGLRRGVDDRGDSAGDADGGDGPRVLVDDTMHARFTQDLREVLPGATFGLASEVLADLRVTKDDAEVAALRRAGEAADAVIRELRTDGDDVVGMTEAELARHVEDRLVANGGTGVSFETIVGSGPNGAMPHHTHGDRTVRAGDPVVLDFGTRVDGYPSDQTRTLVFGDESPPDGFREVHRVVREAQDAAVEAVEPGVTTGEVDAAAREVIEDAGYGEEFVHRTGHGVGLDVHEEPYVVAGGERELEPGMVFSVEPGIYLSGEFGVRIEDLVVVTDDGCVRLNRTDRDWRTA</sequence>
<evidence type="ECO:0000313" key="6">
    <source>
        <dbReference type="EMBL" id="MXR42050.1"/>
    </source>
</evidence>
<dbReference type="RefSeq" id="WP_159667596.1">
    <property type="nucleotide sequence ID" value="NZ_WUUS01000007.1"/>
</dbReference>
<dbReference type="Pfam" id="PF01321">
    <property type="entry name" value="Creatinase_N"/>
    <property type="match status" value="1"/>
</dbReference>
<dbReference type="PANTHER" id="PTHR46112">
    <property type="entry name" value="AMINOPEPTIDASE"/>
    <property type="match status" value="1"/>
</dbReference>
<dbReference type="InterPro" id="IPR001714">
    <property type="entry name" value="Pept_M24_MAP"/>
</dbReference>
<dbReference type="CDD" id="cd01092">
    <property type="entry name" value="APP-like"/>
    <property type="match status" value="1"/>
</dbReference>
<dbReference type="AlphaFoldDB" id="A0A6B0T1A6"/>
<evidence type="ECO:0000259" key="4">
    <source>
        <dbReference type="Pfam" id="PF00557"/>
    </source>
</evidence>
<dbReference type="OrthoDB" id="1346at2157"/>
<evidence type="ECO:0000256" key="2">
    <source>
        <dbReference type="ARBA" id="ARBA00022801"/>
    </source>
</evidence>
<evidence type="ECO:0000313" key="7">
    <source>
        <dbReference type="Proteomes" id="UP000437065"/>
    </source>
</evidence>
<accession>A0A6B0T1A6</accession>
<dbReference type="SUPFAM" id="SSF53092">
    <property type="entry name" value="Creatinase/prolidase N-terminal domain"/>
    <property type="match status" value="1"/>
</dbReference>
<keyword evidence="1" id="KW-0479">Metal-binding</keyword>
<dbReference type="InterPro" id="IPR029149">
    <property type="entry name" value="Creatin/AminoP/Spt16_N"/>
</dbReference>
<dbReference type="PROSITE" id="PS00491">
    <property type="entry name" value="PROLINE_PEPTIDASE"/>
    <property type="match status" value="1"/>
</dbReference>
<dbReference type="InterPro" id="IPR050659">
    <property type="entry name" value="Peptidase_M24B"/>
</dbReference>
<keyword evidence="7" id="KW-1185">Reference proteome</keyword>
<gene>
    <name evidence="6" type="ORF">GRX01_11965</name>
</gene>
<protein>
    <submittedName>
        <fullName evidence="6">M24 family metallopeptidase</fullName>
    </submittedName>
</protein>
<feature type="domain" description="Creatinase N-terminal" evidence="5">
    <location>
        <begin position="31"/>
        <end position="173"/>
    </location>
</feature>
<dbReference type="InterPro" id="IPR036005">
    <property type="entry name" value="Creatinase/aminopeptidase-like"/>
</dbReference>
<dbReference type="InterPro" id="IPR000587">
    <property type="entry name" value="Creatinase_N"/>
</dbReference>
<reference evidence="6 7" key="1">
    <citation type="submission" date="2019-12" db="EMBL/GenBank/DDBJ databases">
        <title>Isolation and characterization of three novel carbon monoxide-oxidizing members of Halobacteria from salione crusts and soils.</title>
        <authorList>
            <person name="Myers M.R."/>
            <person name="King G.M."/>
        </authorList>
    </citation>
    <scope>NUCLEOTIDE SEQUENCE [LARGE SCALE GENOMIC DNA]</scope>
    <source>
        <strain evidence="6 7">WSA2</strain>
    </source>
</reference>
<name>A0A6B0T1A6_9EURY</name>
<dbReference type="Gene3D" id="3.90.230.10">
    <property type="entry name" value="Creatinase/methionine aminopeptidase superfamily"/>
    <property type="match status" value="1"/>
</dbReference>
<evidence type="ECO:0000256" key="3">
    <source>
        <dbReference type="SAM" id="MobiDB-lite"/>
    </source>
</evidence>
<feature type="region of interest" description="Disordered" evidence="3">
    <location>
        <begin position="118"/>
        <end position="137"/>
    </location>
</feature>
<dbReference type="InterPro" id="IPR001131">
    <property type="entry name" value="Peptidase_M24B_aminopep-P_CS"/>
</dbReference>
<dbReference type="GO" id="GO:0016787">
    <property type="term" value="F:hydrolase activity"/>
    <property type="evidence" value="ECO:0007669"/>
    <property type="project" value="UniProtKB-KW"/>
</dbReference>
<keyword evidence="2" id="KW-0378">Hydrolase</keyword>